<proteinExistence type="predicted"/>
<protein>
    <submittedName>
        <fullName evidence="5">Aste57867_23185 protein</fullName>
    </submittedName>
</protein>
<feature type="domain" description="Kazal-like" evidence="3">
    <location>
        <begin position="81"/>
        <end position="131"/>
    </location>
</feature>
<evidence type="ECO:0000313" key="4">
    <source>
        <dbReference type="EMBL" id="KAF0684840.1"/>
    </source>
</evidence>
<name>A0A485LM75_9STRA</name>
<dbReference type="InterPro" id="IPR050653">
    <property type="entry name" value="Prot_Inhib_GrowthFact_Antg"/>
</dbReference>
<feature type="chain" id="PRO_5036116558" evidence="2">
    <location>
        <begin position="17"/>
        <end position="253"/>
    </location>
</feature>
<dbReference type="InterPro" id="IPR036058">
    <property type="entry name" value="Kazal_dom_sf"/>
</dbReference>
<dbReference type="SMART" id="SM00280">
    <property type="entry name" value="KAZAL"/>
    <property type="match status" value="4"/>
</dbReference>
<dbReference type="Proteomes" id="UP000332933">
    <property type="component" value="Unassembled WGS sequence"/>
</dbReference>
<keyword evidence="6" id="KW-1185">Reference proteome</keyword>
<dbReference type="GO" id="GO:0005615">
    <property type="term" value="C:extracellular space"/>
    <property type="evidence" value="ECO:0007669"/>
    <property type="project" value="TreeGrafter"/>
</dbReference>
<accession>A0A485LM75</accession>
<dbReference type="EMBL" id="VJMH01007230">
    <property type="protein sequence ID" value="KAF0684840.1"/>
    <property type="molecule type" value="Genomic_DNA"/>
</dbReference>
<gene>
    <name evidence="5" type="primary">Aste57867_23185</name>
    <name evidence="4" type="ORF">As57867_023114</name>
    <name evidence="5" type="ORF">ASTE57867_23185</name>
</gene>
<organism evidence="5 6">
    <name type="scientific">Aphanomyces stellatus</name>
    <dbReference type="NCBI Taxonomy" id="120398"/>
    <lineage>
        <taxon>Eukaryota</taxon>
        <taxon>Sar</taxon>
        <taxon>Stramenopiles</taxon>
        <taxon>Oomycota</taxon>
        <taxon>Saprolegniomycetes</taxon>
        <taxon>Saprolegniales</taxon>
        <taxon>Verrucalvaceae</taxon>
        <taxon>Aphanomyces</taxon>
    </lineage>
</organism>
<evidence type="ECO:0000313" key="6">
    <source>
        <dbReference type="Proteomes" id="UP000332933"/>
    </source>
</evidence>
<evidence type="ECO:0000256" key="2">
    <source>
        <dbReference type="SAM" id="SignalP"/>
    </source>
</evidence>
<evidence type="ECO:0000313" key="5">
    <source>
        <dbReference type="EMBL" id="VFT99832.1"/>
    </source>
</evidence>
<dbReference type="InterPro" id="IPR002350">
    <property type="entry name" value="Kazal_dom"/>
</dbReference>
<keyword evidence="2" id="KW-0732">Signal</keyword>
<feature type="domain" description="Kazal-like" evidence="3">
    <location>
        <begin position="134"/>
        <end position="186"/>
    </location>
</feature>
<evidence type="ECO:0000259" key="3">
    <source>
        <dbReference type="PROSITE" id="PS51465"/>
    </source>
</evidence>
<dbReference type="Pfam" id="PF00050">
    <property type="entry name" value="Kazal_1"/>
    <property type="match status" value="2"/>
</dbReference>
<reference evidence="4" key="2">
    <citation type="submission" date="2019-06" db="EMBL/GenBank/DDBJ databases">
        <title>Genomics analysis of Aphanomyces spp. identifies a new class of oomycete effector associated with host adaptation.</title>
        <authorList>
            <person name="Gaulin E."/>
        </authorList>
    </citation>
    <scope>NUCLEOTIDE SEQUENCE</scope>
    <source>
        <strain evidence="4">CBS 578.67</strain>
    </source>
</reference>
<dbReference type="Gene3D" id="3.30.60.30">
    <property type="match status" value="4"/>
</dbReference>
<sequence length="253" mass="27769">MRVLTTLTLTLGLVAAKVHRSTEDFCAGNLACPRNYSPVCGNDGKTYANECTFKVAKCDRAALEIIANSSCDDVVEQDERRQLTADCPEACLEILSPVCGSDGKTYGNECSLQRATCNQGVRVAYSGECTKSHRELTELCPDACIEVLDPVCGTDGKTYDNECFMNMIACRKNIHVTVDYHDECDGRTKKVAHSRPHDATSKCVVGCHEIFQPVCGSDGHTYENECTLHRDACLKNVKITVVRQGDCEGQWPL</sequence>
<dbReference type="PANTHER" id="PTHR10913:SF81">
    <property type="entry name" value="KAZAL-LIKE DOMAIN-CONTAINING PROTEIN"/>
    <property type="match status" value="1"/>
</dbReference>
<feature type="domain" description="Kazal-like" evidence="3">
    <location>
        <begin position="197"/>
        <end position="249"/>
    </location>
</feature>
<dbReference type="CDD" id="cd00104">
    <property type="entry name" value="KAZAL_FS"/>
    <property type="match status" value="4"/>
</dbReference>
<dbReference type="PANTHER" id="PTHR10913">
    <property type="entry name" value="FOLLISTATIN-RELATED"/>
    <property type="match status" value="1"/>
</dbReference>
<dbReference type="SUPFAM" id="SSF100895">
    <property type="entry name" value="Kazal-type serine protease inhibitors"/>
    <property type="match status" value="4"/>
</dbReference>
<dbReference type="EMBL" id="CAADRA010007256">
    <property type="protein sequence ID" value="VFT99832.1"/>
    <property type="molecule type" value="Genomic_DNA"/>
</dbReference>
<reference evidence="5 6" key="1">
    <citation type="submission" date="2019-03" db="EMBL/GenBank/DDBJ databases">
        <authorList>
            <person name="Gaulin E."/>
            <person name="Dumas B."/>
        </authorList>
    </citation>
    <scope>NUCLEOTIDE SEQUENCE [LARGE SCALE GENOMIC DNA]</scope>
    <source>
        <strain evidence="5">CBS 568.67</strain>
    </source>
</reference>
<feature type="signal peptide" evidence="2">
    <location>
        <begin position="1"/>
        <end position="16"/>
    </location>
</feature>
<keyword evidence="1" id="KW-1015">Disulfide bond</keyword>
<dbReference type="OrthoDB" id="343609at2759"/>
<feature type="domain" description="Kazal-like" evidence="3">
    <location>
        <begin position="20"/>
        <end position="73"/>
    </location>
</feature>
<dbReference type="AlphaFoldDB" id="A0A485LM75"/>
<evidence type="ECO:0000256" key="1">
    <source>
        <dbReference type="ARBA" id="ARBA00023157"/>
    </source>
</evidence>
<dbReference type="GO" id="GO:0030154">
    <property type="term" value="P:cell differentiation"/>
    <property type="evidence" value="ECO:0007669"/>
    <property type="project" value="TreeGrafter"/>
</dbReference>
<dbReference type="PROSITE" id="PS51465">
    <property type="entry name" value="KAZAL_2"/>
    <property type="match status" value="4"/>
</dbReference>
<dbReference type="Pfam" id="PF07648">
    <property type="entry name" value="Kazal_2"/>
    <property type="match status" value="2"/>
</dbReference>